<comment type="caution">
    <text evidence="1">The sequence shown here is derived from an EMBL/GenBank/DDBJ whole genome shotgun (WGS) entry which is preliminary data.</text>
</comment>
<accession>A0A8J2FVW5</accession>
<evidence type="ECO:0000313" key="2">
    <source>
        <dbReference type="Proteomes" id="UP000663859"/>
    </source>
</evidence>
<evidence type="ECO:0000313" key="1">
    <source>
        <dbReference type="EMBL" id="CAF0695954.1"/>
    </source>
</evidence>
<sequence>MNVSILRILEFYLKGEKQPKREAQAGLCWHTRGARESLPWKQYRLREKFAFTAFFPTANGWDTRLGEKPSANDARETGRKIG</sequence>
<organism evidence="1 2">
    <name type="scientific">Candidatus Methylacidithermus pantelleriae</name>
    <dbReference type="NCBI Taxonomy" id="2744239"/>
    <lineage>
        <taxon>Bacteria</taxon>
        <taxon>Pseudomonadati</taxon>
        <taxon>Verrucomicrobiota</taxon>
        <taxon>Methylacidiphilae</taxon>
        <taxon>Methylacidiphilales</taxon>
        <taxon>Methylacidiphilaceae</taxon>
        <taxon>Candidatus Methylacidithermus</taxon>
    </lineage>
</organism>
<proteinExistence type="predicted"/>
<dbReference type="Proteomes" id="UP000663859">
    <property type="component" value="Unassembled WGS sequence"/>
</dbReference>
<reference evidence="1" key="1">
    <citation type="submission" date="2021-02" db="EMBL/GenBank/DDBJ databases">
        <authorList>
            <person name="Cremers G."/>
            <person name="Picone N."/>
        </authorList>
    </citation>
    <scope>NUCLEOTIDE SEQUENCE</scope>
    <source>
        <strain evidence="1">PQ17</strain>
    </source>
</reference>
<dbReference type="EMBL" id="CAJNOB010000012">
    <property type="protein sequence ID" value="CAF0695954.1"/>
    <property type="molecule type" value="Genomic_DNA"/>
</dbReference>
<keyword evidence="2" id="KW-1185">Reference proteome</keyword>
<gene>
    <name evidence="1" type="ORF">MPNT_20067</name>
</gene>
<name>A0A8J2FVW5_9BACT</name>
<protein>
    <submittedName>
        <fullName evidence="1">Uncharacterized protein</fullName>
    </submittedName>
</protein>
<dbReference type="AlphaFoldDB" id="A0A8J2FVW5"/>